<feature type="domain" description="CusB-like beta-barrel" evidence="8">
    <location>
        <begin position="245"/>
        <end position="319"/>
    </location>
</feature>
<dbReference type="Pfam" id="PF11827">
    <property type="entry name" value="DUF3347"/>
    <property type="match status" value="1"/>
</dbReference>
<evidence type="ECO:0000259" key="7">
    <source>
        <dbReference type="Pfam" id="PF25919"/>
    </source>
</evidence>
<comment type="similarity">
    <text evidence="1">Belongs to the membrane fusion protein (MFP) (TC 8.A.1) family.</text>
</comment>
<dbReference type="InterPro" id="IPR021782">
    <property type="entry name" value="DUF3347"/>
</dbReference>
<dbReference type="Pfam" id="PF25869">
    <property type="entry name" value="3HB_CusB"/>
    <property type="match status" value="1"/>
</dbReference>
<dbReference type="InterPro" id="IPR058791">
    <property type="entry name" value="3HB_CusB"/>
</dbReference>
<feature type="domain" description="CzcB-like C-terminal circularly permuted SH3-like" evidence="9">
    <location>
        <begin position="331"/>
        <end position="392"/>
    </location>
</feature>
<dbReference type="PANTHER" id="PTHR30097:SF4">
    <property type="entry name" value="SLR6042 PROTEIN"/>
    <property type="match status" value="1"/>
</dbReference>
<evidence type="ECO:0000259" key="9">
    <source>
        <dbReference type="Pfam" id="PF25975"/>
    </source>
</evidence>
<dbReference type="InterPro" id="IPR051909">
    <property type="entry name" value="MFP_Cation_Efflux"/>
</dbReference>
<dbReference type="Pfam" id="PF25954">
    <property type="entry name" value="Beta-barrel_RND_2"/>
    <property type="match status" value="1"/>
</dbReference>
<evidence type="ECO:0000259" key="5">
    <source>
        <dbReference type="Pfam" id="PF19335"/>
    </source>
</evidence>
<comment type="caution">
    <text evidence="10">The sequence shown here is derived from an EMBL/GenBank/DDBJ whole genome shotgun (WGS) entry which is preliminary data.</text>
</comment>
<dbReference type="SUPFAM" id="SSF111369">
    <property type="entry name" value="HlyD-like secretion proteins"/>
    <property type="match status" value="1"/>
</dbReference>
<dbReference type="Pfam" id="PF25975">
    <property type="entry name" value="CzcB_C"/>
    <property type="match status" value="1"/>
</dbReference>
<evidence type="ECO:0000256" key="3">
    <source>
        <dbReference type="SAM" id="Phobius"/>
    </source>
</evidence>
<dbReference type="InterPro" id="IPR006143">
    <property type="entry name" value="RND_pump_MFP"/>
</dbReference>
<dbReference type="Pfam" id="PF19335">
    <property type="entry name" value="HMBD"/>
    <property type="match status" value="1"/>
</dbReference>
<dbReference type="InterPro" id="IPR058649">
    <property type="entry name" value="CzcB_C"/>
</dbReference>
<dbReference type="Gene3D" id="6.10.140.730">
    <property type="match status" value="1"/>
</dbReference>
<feature type="domain" description="DUF3347" evidence="4">
    <location>
        <begin position="436"/>
        <end position="520"/>
    </location>
</feature>
<sequence length="570" mass="64093">MKKYIIYIGILIVGLLLGWLLFGESSNIKNEHNHSEKVSENQMWTCSMHPQIMQPEAGDCPICGMDLIPVEAGAGGLKPNEFKLTKNAMALANIQTSIVGNVPLEGNTIKLSGKIKENQNTNVVQASYFSGRIERLNISSVGEEVRKGQLLATIYSPELFSAQQELITASSLKDSQPALYKAVRNKLKLWKISDRQINQIESSGKVMQNFPIYATVSGTVSEKLVDQGDYVKQGQTLLRIANLHTVWALFDVYENQIELFKKGQNITITTNAYPYKELKGKVDFIDPILSQQTRTANLRVVLNNEKGELKAGMFVEGILEKTVSTSESKIIIPSSSVMWTGKRSVVYLKTNPKEPVFEMQVVKLGLQLGDKYEVIEGLKNGDEIVSNGTFTVDASAQLQGKKSMMNQSNDSNVSEGQENTIEIDFDSDVQKSFNGVIDSYIELKDALIKSDVLLASSKSEAFRKQLEKIPVELRDKTHNYWFLLHSASKEINKKADLEWQRKEFNIISDKLIDIVKNIDELNDKLYIQFCPMANNDKGAYWLSKEEQILNPYFGDMMLKCGEVKQVIEKQ</sequence>
<evidence type="ECO:0000259" key="4">
    <source>
        <dbReference type="Pfam" id="PF11827"/>
    </source>
</evidence>
<accession>A0ABW3I1X4</accession>
<evidence type="ECO:0000259" key="8">
    <source>
        <dbReference type="Pfam" id="PF25954"/>
    </source>
</evidence>
<evidence type="ECO:0000256" key="2">
    <source>
        <dbReference type="ARBA" id="ARBA00022448"/>
    </source>
</evidence>
<dbReference type="RefSeq" id="WP_377714932.1">
    <property type="nucleotide sequence ID" value="NZ_JBHTJM010000008.1"/>
</dbReference>
<dbReference type="NCBIfam" id="TIGR01730">
    <property type="entry name" value="RND_mfp"/>
    <property type="match status" value="1"/>
</dbReference>
<dbReference type="Gene3D" id="2.40.30.170">
    <property type="match status" value="1"/>
</dbReference>
<gene>
    <name evidence="10" type="ORF">ACFQ1O_07375</name>
</gene>
<dbReference type="PANTHER" id="PTHR30097">
    <property type="entry name" value="CATION EFFLUX SYSTEM PROTEIN CUSB"/>
    <property type="match status" value="1"/>
</dbReference>
<keyword evidence="3" id="KW-1133">Transmembrane helix</keyword>
<dbReference type="Proteomes" id="UP001596997">
    <property type="component" value="Unassembled WGS sequence"/>
</dbReference>
<dbReference type="InterPro" id="IPR045800">
    <property type="entry name" value="HMBD"/>
</dbReference>
<dbReference type="EMBL" id="JBHTJM010000008">
    <property type="protein sequence ID" value="MFD0963823.1"/>
    <property type="molecule type" value="Genomic_DNA"/>
</dbReference>
<feature type="domain" description="CusB-like three alpha-helical bundle" evidence="6">
    <location>
        <begin position="158"/>
        <end position="207"/>
    </location>
</feature>
<reference evidence="11" key="1">
    <citation type="journal article" date="2019" name="Int. J. Syst. Evol. Microbiol.">
        <title>The Global Catalogue of Microorganisms (GCM) 10K type strain sequencing project: providing services to taxonomists for standard genome sequencing and annotation.</title>
        <authorList>
            <consortium name="The Broad Institute Genomics Platform"/>
            <consortium name="The Broad Institute Genome Sequencing Center for Infectious Disease"/>
            <person name="Wu L."/>
            <person name="Ma J."/>
        </authorList>
    </citation>
    <scope>NUCLEOTIDE SEQUENCE [LARGE SCALE GENOMIC DNA]</scope>
    <source>
        <strain evidence="11">CCUG 62114</strain>
    </source>
</reference>
<proteinExistence type="inferred from homology"/>
<evidence type="ECO:0000313" key="11">
    <source>
        <dbReference type="Proteomes" id="UP001596997"/>
    </source>
</evidence>
<feature type="domain" description="Heavy metal binding" evidence="5">
    <location>
        <begin position="44"/>
        <end position="70"/>
    </location>
</feature>
<dbReference type="Gene3D" id="2.40.420.20">
    <property type="match status" value="1"/>
</dbReference>
<dbReference type="InterPro" id="IPR058790">
    <property type="entry name" value="BSH_CusB"/>
</dbReference>
<keyword evidence="3" id="KW-0472">Membrane</keyword>
<dbReference type="InterPro" id="IPR058792">
    <property type="entry name" value="Beta-barrel_RND_2"/>
</dbReference>
<feature type="domain" description="CusB-like barrel-sandwich hybrid" evidence="7">
    <location>
        <begin position="123"/>
        <end position="241"/>
    </location>
</feature>
<dbReference type="Pfam" id="PF25919">
    <property type="entry name" value="BSH_CusB"/>
    <property type="match status" value="1"/>
</dbReference>
<evidence type="ECO:0000259" key="6">
    <source>
        <dbReference type="Pfam" id="PF25869"/>
    </source>
</evidence>
<evidence type="ECO:0000313" key="10">
    <source>
        <dbReference type="EMBL" id="MFD0963823.1"/>
    </source>
</evidence>
<keyword evidence="2" id="KW-0813">Transport</keyword>
<keyword evidence="11" id="KW-1185">Reference proteome</keyword>
<protein>
    <submittedName>
        <fullName evidence="10">Efflux RND transporter periplasmic adaptor subunit</fullName>
    </submittedName>
</protein>
<keyword evidence="3" id="KW-0812">Transmembrane</keyword>
<evidence type="ECO:0000256" key="1">
    <source>
        <dbReference type="ARBA" id="ARBA00009477"/>
    </source>
</evidence>
<name>A0ABW3I1X4_9FLAO</name>
<feature type="transmembrane region" description="Helical" evidence="3">
    <location>
        <begin position="5"/>
        <end position="22"/>
    </location>
</feature>
<organism evidence="10 11">
    <name type="scientific">Pseudofulvibacter geojedonensis</name>
    <dbReference type="NCBI Taxonomy" id="1123758"/>
    <lineage>
        <taxon>Bacteria</taxon>
        <taxon>Pseudomonadati</taxon>
        <taxon>Bacteroidota</taxon>
        <taxon>Flavobacteriia</taxon>
        <taxon>Flavobacteriales</taxon>
        <taxon>Flavobacteriaceae</taxon>
        <taxon>Pseudofulvibacter</taxon>
    </lineage>
</organism>